<evidence type="ECO:0000256" key="1">
    <source>
        <dbReference type="SAM" id="MobiDB-lite"/>
    </source>
</evidence>
<accession>A0A8T1E7E3</accession>
<dbReference type="AlphaFoldDB" id="A0A8T1E7E3"/>
<feature type="compositionally biased region" description="Low complexity" evidence="1">
    <location>
        <begin position="43"/>
        <end position="55"/>
    </location>
</feature>
<proteinExistence type="predicted"/>
<protein>
    <submittedName>
        <fullName evidence="2">Uncharacterized protein</fullName>
    </submittedName>
</protein>
<reference evidence="2" key="1">
    <citation type="submission" date="2018-10" db="EMBL/GenBank/DDBJ databases">
        <title>Effector identification in a new, highly contiguous assembly of the strawberry crown rot pathogen Phytophthora cactorum.</title>
        <authorList>
            <person name="Armitage A.D."/>
            <person name="Nellist C.F."/>
            <person name="Bates H."/>
            <person name="Vickerstaff R.J."/>
            <person name="Harrison R.J."/>
        </authorList>
    </citation>
    <scope>NUCLEOTIDE SEQUENCE</scope>
    <source>
        <strain evidence="2">4040</strain>
    </source>
</reference>
<evidence type="ECO:0000313" key="2">
    <source>
        <dbReference type="EMBL" id="KAG2949399.1"/>
    </source>
</evidence>
<name>A0A8T1E7E3_9STRA</name>
<dbReference type="EMBL" id="RCMK01000091">
    <property type="protein sequence ID" value="KAG2949399.1"/>
    <property type="molecule type" value="Genomic_DNA"/>
</dbReference>
<feature type="region of interest" description="Disordered" evidence="1">
    <location>
        <begin position="1"/>
        <end position="55"/>
    </location>
</feature>
<organism evidence="2 3">
    <name type="scientific">Phytophthora cactorum</name>
    <dbReference type="NCBI Taxonomy" id="29920"/>
    <lineage>
        <taxon>Eukaryota</taxon>
        <taxon>Sar</taxon>
        <taxon>Stramenopiles</taxon>
        <taxon>Oomycota</taxon>
        <taxon>Peronosporomycetes</taxon>
        <taxon>Peronosporales</taxon>
        <taxon>Peronosporaceae</taxon>
        <taxon>Phytophthora</taxon>
    </lineage>
</organism>
<dbReference type="VEuPathDB" id="FungiDB:PC110_g8741"/>
<comment type="caution">
    <text evidence="2">The sequence shown here is derived from an EMBL/GenBank/DDBJ whole genome shotgun (WGS) entry which is preliminary data.</text>
</comment>
<evidence type="ECO:0000313" key="3">
    <source>
        <dbReference type="Proteomes" id="UP000736787"/>
    </source>
</evidence>
<sequence>MEMIASLTQKVEAPSARISCPEETGHHQQAPNKETLAVPAAPPQARSSTASSRRNSGAKSLSSVWIFLPSGYDVTGTDDGAKARILKTGQEAESNILEFLRSEQGKAKSYVTVLKILKRMHATGKLDSNIARYLRLKDNGAVADDSPSKTVHELRIIKQKETMNSMTDQNA</sequence>
<gene>
    <name evidence="2" type="ORF">PC117_g5240</name>
</gene>
<dbReference type="Proteomes" id="UP000736787">
    <property type="component" value="Unassembled WGS sequence"/>
</dbReference>